<protein>
    <submittedName>
        <fullName evidence="2">DUF3291 domain-containing protein</fullName>
    </submittedName>
</protein>
<reference evidence="2" key="1">
    <citation type="submission" date="2021-05" db="EMBL/GenBank/DDBJ databases">
        <authorList>
            <person name="Pietrasiak N."/>
            <person name="Ward R."/>
            <person name="Stajich J.E."/>
            <person name="Kurbessoian T."/>
        </authorList>
    </citation>
    <scope>NUCLEOTIDE SEQUENCE</scope>
    <source>
        <strain evidence="2">CPER-KK1</strain>
    </source>
</reference>
<dbReference type="EMBL" id="JAHHIF010000003">
    <property type="protein sequence ID" value="MBW4543302.1"/>
    <property type="molecule type" value="Genomic_DNA"/>
</dbReference>
<evidence type="ECO:0000313" key="3">
    <source>
        <dbReference type="Proteomes" id="UP000753908"/>
    </source>
</evidence>
<dbReference type="AlphaFoldDB" id="A0A951PHR3"/>
<dbReference type="InterPro" id="IPR021708">
    <property type="entry name" value="DUF3291"/>
</dbReference>
<dbReference type="Pfam" id="PF11695">
    <property type="entry name" value="DUF3291"/>
    <property type="match status" value="1"/>
</dbReference>
<feature type="domain" description="DUF3291" evidence="1">
    <location>
        <begin position="16"/>
        <end position="153"/>
    </location>
</feature>
<sequence>MTIEEVNLLHQQDYYLAQINIALMKAPLEDPVMAEFAAALNEVNAVADQSPGFVWRLQTSSGNATNIRAYPDPRMLVNLSVWRSLEQLKVYVYKSLHGDFFVRRRKWFEKYQGEHFAMWWIPTDYLPTVEEGKAKLEYLALHGDSPECFTFAKPYLPPVVARHNNPPLT</sequence>
<name>A0A951PHR3_9CYAN</name>
<evidence type="ECO:0000259" key="1">
    <source>
        <dbReference type="Pfam" id="PF11695"/>
    </source>
</evidence>
<evidence type="ECO:0000313" key="2">
    <source>
        <dbReference type="EMBL" id="MBW4543302.1"/>
    </source>
</evidence>
<reference evidence="2" key="2">
    <citation type="journal article" date="2022" name="Microbiol. Resour. Announc.">
        <title>Metagenome Sequencing to Explore Phylogenomics of Terrestrial Cyanobacteria.</title>
        <authorList>
            <person name="Ward R.D."/>
            <person name="Stajich J.E."/>
            <person name="Johansen J.R."/>
            <person name="Huntemann M."/>
            <person name="Clum A."/>
            <person name="Foster B."/>
            <person name="Foster B."/>
            <person name="Roux S."/>
            <person name="Palaniappan K."/>
            <person name="Varghese N."/>
            <person name="Mukherjee S."/>
            <person name="Reddy T.B.K."/>
            <person name="Daum C."/>
            <person name="Copeland A."/>
            <person name="Chen I.A."/>
            <person name="Ivanova N.N."/>
            <person name="Kyrpides N.C."/>
            <person name="Shapiro N."/>
            <person name="Eloe-Fadrosh E.A."/>
            <person name="Pietrasiak N."/>
        </authorList>
    </citation>
    <scope>NUCLEOTIDE SEQUENCE</scope>
    <source>
        <strain evidence="2">CPER-KK1</strain>
    </source>
</reference>
<accession>A0A951PHR3</accession>
<organism evidence="2 3">
    <name type="scientific">Symplocastrum torsivum CPER-KK1</name>
    <dbReference type="NCBI Taxonomy" id="450513"/>
    <lineage>
        <taxon>Bacteria</taxon>
        <taxon>Bacillati</taxon>
        <taxon>Cyanobacteriota</taxon>
        <taxon>Cyanophyceae</taxon>
        <taxon>Oscillatoriophycideae</taxon>
        <taxon>Oscillatoriales</taxon>
        <taxon>Microcoleaceae</taxon>
        <taxon>Symplocastrum</taxon>
    </lineage>
</organism>
<gene>
    <name evidence="2" type="ORF">KME25_02465</name>
</gene>
<dbReference type="InterPro" id="IPR011008">
    <property type="entry name" value="Dimeric_a/b-barrel"/>
</dbReference>
<dbReference type="SUPFAM" id="SSF54909">
    <property type="entry name" value="Dimeric alpha+beta barrel"/>
    <property type="match status" value="1"/>
</dbReference>
<comment type="caution">
    <text evidence="2">The sequence shown here is derived from an EMBL/GenBank/DDBJ whole genome shotgun (WGS) entry which is preliminary data.</text>
</comment>
<dbReference type="Proteomes" id="UP000753908">
    <property type="component" value="Unassembled WGS sequence"/>
</dbReference>
<proteinExistence type="predicted"/>